<evidence type="ECO:0000256" key="15">
    <source>
        <dbReference type="ARBA" id="ARBA00061137"/>
    </source>
</evidence>
<evidence type="ECO:0000256" key="12">
    <source>
        <dbReference type="ARBA" id="ARBA00023004"/>
    </source>
</evidence>
<evidence type="ECO:0000256" key="17">
    <source>
        <dbReference type="ARBA" id="ARBA00066458"/>
    </source>
</evidence>
<keyword evidence="13" id="KW-0496">Mitochondrion</keyword>
<dbReference type="RefSeq" id="XP_046113759.1">
    <property type="nucleotide sequence ID" value="XM_046259754.1"/>
</dbReference>
<protein>
    <recommendedName>
        <fullName evidence="18">L-lactate dehydrogenase (cytochrome)</fullName>
        <ecNumber evidence="17">1.1.2.3</ecNumber>
    </recommendedName>
    <alternativeName>
        <fullName evidence="20">Cytochrome b2</fullName>
    </alternativeName>
    <alternativeName>
        <fullName evidence="19">Flavocytochrome b2</fullName>
    </alternativeName>
    <alternativeName>
        <fullName evidence="21">L-lactate ferricytochrome c oxidoreductase</fullName>
    </alternativeName>
</protein>
<dbReference type="Gene3D" id="3.20.20.70">
    <property type="entry name" value="Aldolase class I"/>
    <property type="match status" value="1"/>
</dbReference>
<comment type="similarity">
    <text evidence="15">In the C-terminal section; belongs to the FMN-dependent alpha-hydroxy acid dehydrogenase family.</text>
</comment>
<evidence type="ECO:0000256" key="21">
    <source>
        <dbReference type="ARBA" id="ARBA00078938"/>
    </source>
</evidence>
<dbReference type="InterPro" id="IPR013785">
    <property type="entry name" value="Aldolase_TIM"/>
</dbReference>
<comment type="subunit">
    <text evidence="4">Homotetramer.</text>
</comment>
<evidence type="ECO:0000256" key="10">
    <source>
        <dbReference type="ARBA" id="ARBA00022946"/>
    </source>
</evidence>
<dbReference type="EMBL" id="MU251289">
    <property type="protein sequence ID" value="KAG9249835.1"/>
    <property type="molecule type" value="Genomic_DNA"/>
</dbReference>
<keyword evidence="6" id="KW-0349">Heme</keyword>
<feature type="region of interest" description="Disordered" evidence="22">
    <location>
        <begin position="89"/>
        <end position="110"/>
    </location>
</feature>
<organism evidence="25 26">
    <name type="scientific">Emericellopsis atlantica</name>
    <dbReference type="NCBI Taxonomy" id="2614577"/>
    <lineage>
        <taxon>Eukaryota</taxon>
        <taxon>Fungi</taxon>
        <taxon>Dikarya</taxon>
        <taxon>Ascomycota</taxon>
        <taxon>Pezizomycotina</taxon>
        <taxon>Sordariomycetes</taxon>
        <taxon>Hypocreomycetidae</taxon>
        <taxon>Hypocreales</taxon>
        <taxon>Bionectriaceae</taxon>
        <taxon>Emericellopsis</taxon>
    </lineage>
</organism>
<evidence type="ECO:0000256" key="18">
    <source>
        <dbReference type="ARBA" id="ARBA00068515"/>
    </source>
</evidence>
<evidence type="ECO:0000256" key="3">
    <source>
        <dbReference type="ARBA" id="ARBA00004569"/>
    </source>
</evidence>
<comment type="caution">
    <text evidence="25">The sequence shown here is derived from an EMBL/GenBank/DDBJ whole genome shotgun (WGS) entry which is preliminary data.</text>
</comment>
<comment type="catalytic activity">
    <reaction evidence="14">
        <text>(S)-lactate + 2 Fe(III)-[cytochrome c] = 2 Fe(II)-[cytochrome c] + pyruvate + 2 H(+)</text>
        <dbReference type="Rhea" id="RHEA:19909"/>
        <dbReference type="Rhea" id="RHEA-COMP:10350"/>
        <dbReference type="Rhea" id="RHEA-COMP:14399"/>
        <dbReference type="ChEBI" id="CHEBI:15361"/>
        <dbReference type="ChEBI" id="CHEBI:15378"/>
        <dbReference type="ChEBI" id="CHEBI:16651"/>
        <dbReference type="ChEBI" id="CHEBI:29033"/>
        <dbReference type="ChEBI" id="CHEBI:29034"/>
        <dbReference type="EC" id="1.1.2.3"/>
    </reaction>
    <physiologicalReaction direction="left-to-right" evidence="14">
        <dbReference type="Rhea" id="RHEA:19910"/>
    </physiologicalReaction>
</comment>
<dbReference type="SUPFAM" id="SSF51395">
    <property type="entry name" value="FMN-linked oxidoreductases"/>
    <property type="match status" value="1"/>
</dbReference>
<evidence type="ECO:0000256" key="22">
    <source>
        <dbReference type="SAM" id="MobiDB-lite"/>
    </source>
</evidence>
<dbReference type="Gene3D" id="3.10.120.10">
    <property type="entry name" value="Cytochrome b5-like heme/steroid binding domain"/>
    <property type="match status" value="1"/>
</dbReference>
<dbReference type="SMART" id="SM01117">
    <property type="entry name" value="Cyt-b5"/>
    <property type="match status" value="1"/>
</dbReference>
<evidence type="ECO:0000256" key="11">
    <source>
        <dbReference type="ARBA" id="ARBA00023002"/>
    </source>
</evidence>
<name>A0A9P7ZD50_9HYPO</name>
<evidence type="ECO:0000259" key="23">
    <source>
        <dbReference type="PROSITE" id="PS50255"/>
    </source>
</evidence>
<dbReference type="SUPFAM" id="SSF55856">
    <property type="entry name" value="Cytochrome b5-like heme/steroid binding domain"/>
    <property type="match status" value="1"/>
</dbReference>
<keyword evidence="11" id="KW-0560">Oxidoreductase</keyword>
<evidence type="ECO:0000256" key="20">
    <source>
        <dbReference type="ARBA" id="ARBA00078774"/>
    </source>
</evidence>
<evidence type="ECO:0000256" key="8">
    <source>
        <dbReference type="ARBA" id="ARBA00022643"/>
    </source>
</evidence>
<evidence type="ECO:0000256" key="7">
    <source>
        <dbReference type="ARBA" id="ARBA00022630"/>
    </source>
</evidence>
<dbReference type="Proteomes" id="UP000887229">
    <property type="component" value="Unassembled WGS sequence"/>
</dbReference>
<dbReference type="GO" id="GO:0004460">
    <property type="term" value="F:L-lactate dehydrogenase (cytochrome) activity"/>
    <property type="evidence" value="ECO:0007669"/>
    <property type="project" value="UniProtKB-EC"/>
</dbReference>
<dbReference type="PRINTS" id="PR00363">
    <property type="entry name" value="CYTOCHROMEB5"/>
</dbReference>
<keyword evidence="9" id="KW-0479">Metal-binding</keyword>
<comment type="cofactor">
    <cofactor evidence="1">
        <name>FMN</name>
        <dbReference type="ChEBI" id="CHEBI:58210"/>
    </cofactor>
</comment>
<dbReference type="GO" id="GO:0046872">
    <property type="term" value="F:metal ion binding"/>
    <property type="evidence" value="ECO:0007669"/>
    <property type="project" value="UniProtKB-KW"/>
</dbReference>
<dbReference type="FunFam" id="3.20.20.70:FF:000062">
    <property type="entry name" value="Cytochrome b2, mitochondrial, putative"/>
    <property type="match status" value="1"/>
</dbReference>
<keyword evidence="5" id="KW-0813">Transport</keyword>
<comment type="similarity">
    <text evidence="16">In the N-terminal section; belongs to the cytochrome b5 family.</text>
</comment>
<dbReference type="InterPro" id="IPR037396">
    <property type="entry name" value="FMN_HAD"/>
</dbReference>
<evidence type="ECO:0000313" key="25">
    <source>
        <dbReference type="EMBL" id="KAG9249835.1"/>
    </source>
</evidence>
<evidence type="ECO:0000313" key="26">
    <source>
        <dbReference type="Proteomes" id="UP000887229"/>
    </source>
</evidence>
<evidence type="ECO:0000256" key="9">
    <source>
        <dbReference type="ARBA" id="ARBA00022723"/>
    </source>
</evidence>
<dbReference type="InterPro" id="IPR001199">
    <property type="entry name" value="Cyt_B5-like_heme/steroid-bd"/>
</dbReference>
<dbReference type="PROSITE" id="PS50255">
    <property type="entry name" value="CYTOCHROME_B5_2"/>
    <property type="match status" value="1"/>
</dbReference>
<dbReference type="FunFam" id="3.10.120.10:FF:000009">
    <property type="entry name" value="Cytochrome b2, mitochondrial, putative"/>
    <property type="match status" value="1"/>
</dbReference>
<feature type="domain" description="FMN hydroxy acid dehydrogenase" evidence="24">
    <location>
        <begin position="111"/>
        <end position="471"/>
    </location>
</feature>
<keyword evidence="26" id="KW-1185">Reference proteome</keyword>
<dbReference type="EC" id="1.1.2.3" evidence="17"/>
<dbReference type="InterPro" id="IPR000262">
    <property type="entry name" value="FMN-dep_DH"/>
</dbReference>
<dbReference type="GeneID" id="70290657"/>
<keyword evidence="8" id="KW-0288">FMN</keyword>
<evidence type="ECO:0000256" key="14">
    <source>
        <dbReference type="ARBA" id="ARBA00052399"/>
    </source>
</evidence>
<comment type="cofactor">
    <cofactor evidence="2">
        <name>heme b</name>
        <dbReference type="ChEBI" id="CHEBI:60344"/>
    </cofactor>
</comment>
<evidence type="ECO:0000259" key="24">
    <source>
        <dbReference type="PROSITE" id="PS51349"/>
    </source>
</evidence>
<dbReference type="AlphaFoldDB" id="A0A9P7ZD50"/>
<dbReference type="PROSITE" id="PS51349">
    <property type="entry name" value="FMN_HYDROXY_ACID_DH_2"/>
    <property type="match status" value="1"/>
</dbReference>
<sequence>MEATQLIAAQTVLQHGTPNDCWIVIDDEVWDVTKFAPQHPGGASIILKYAGRDATEAYSEIHARSIVREHLSPDCFKGNLDRSTITEAWTRAQDKPDSSKAKAPGETEEKTPLHNMINLYDFEESVARTGSKKAYAFYSTAATDCWTRDANEQMIKRIWFRPRVMKNVAQVDTSTSVMGIPMKMPLFICPTGLAKLIHPDGEKGLARAAKSTGILEIVSSASSHPLQDVVAEAPGYPFFFQLYLNKDKSKSAAALRHAQELGIRAVFLTVDAAGRGKRESDERLKVDEVIVNPVTGERAPVDQKKRGGLTQMMGSYIDQGMTWKDIAWIRSVTNLPIVLKGITTAVDARLAVEHGVEGIMLSNHGGRNLDFAPPSILLLLEMHRNCPEVFDKVEVYVDGGYRRGGDIIKALCLGAKAVGLGRSFLYSMHYGTEGAEHLVELLKEEMESVMKLLGIKDLSEVHPGLVNTSDVDHLVVAGDEHPYAKWRPKARM</sequence>
<keyword evidence="12" id="KW-0408">Iron</keyword>
<evidence type="ECO:0000256" key="6">
    <source>
        <dbReference type="ARBA" id="ARBA00022617"/>
    </source>
</evidence>
<evidence type="ECO:0000256" key="19">
    <source>
        <dbReference type="ARBA" id="ARBA00075949"/>
    </source>
</evidence>
<dbReference type="PANTHER" id="PTHR10578">
    <property type="entry name" value="S -2-HYDROXY-ACID OXIDASE-RELATED"/>
    <property type="match status" value="1"/>
</dbReference>
<evidence type="ECO:0000256" key="5">
    <source>
        <dbReference type="ARBA" id="ARBA00022448"/>
    </source>
</evidence>
<dbReference type="InterPro" id="IPR037458">
    <property type="entry name" value="L-MDH/L-LDH_FMN-bd"/>
</dbReference>
<proteinExistence type="inferred from homology"/>
<evidence type="ECO:0000256" key="4">
    <source>
        <dbReference type="ARBA" id="ARBA00011881"/>
    </source>
</evidence>
<dbReference type="Pfam" id="PF01070">
    <property type="entry name" value="FMN_dh"/>
    <property type="match status" value="1"/>
</dbReference>
<evidence type="ECO:0000256" key="2">
    <source>
        <dbReference type="ARBA" id="ARBA00001970"/>
    </source>
</evidence>
<reference evidence="25" key="1">
    <citation type="journal article" date="2021" name="IMA Fungus">
        <title>Genomic characterization of three marine fungi, including Emericellopsis atlantica sp. nov. with signatures of a generalist lifestyle and marine biomass degradation.</title>
        <authorList>
            <person name="Hagestad O.C."/>
            <person name="Hou L."/>
            <person name="Andersen J.H."/>
            <person name="Hansen E.H."/>
            <person name="Altermark B."/>
            <person name="Li C."/>
            <person name="Kuhnert E."/>
            <person name="Cox R.J."/>
            <person name="Crous P.W."/>
            <person name="Spatafora J.W."/>
            <person name="Lail K."/>
            <person name="Amirebrahimi M."/>
            <person name="Lipzen A."/>
            <person name="Pangilinan J."/>
            <person name="Andreopoulos W."/>
            <person name="Hayes R.D."/>
            <person name="Ng V."/>
            <person name="Grigoriev I.V."/>
            <person name="Jackson S.A."/>
            <person name="Sutton T.D.S."/>
            <person name="Dobson A.D.W."/>
            <person name="Rama T."/>
        </authorList>
    </citation>
    <scope>NUCLEOTIDE SEQUENCE</scope>
    <source>
        <strain evidence="25">TS7</strain>
    </source>
</reference>
<evidence type="ECO:0000256" key="1">
    <source>
        <dbReference type="ARBA" id="ARBA00001917"/>
    </source>
</evidence>
<comment type="subcellular location">
    <subcellularLocation>
        <location evidence="3">Mitochondrion intermembrane space</location>
    </subcellularLocation>
</comment>
<dbReference type="InterPro" id="IPR036400">
    <property type="entry name" value="Cyt_B5-like_heme/steroid_sf"/>
</dbReference>
<keyword evidence="7" id="KW-0285">Flavoprotein</keyword>
<dbReference type="Pfam" id="PF00173">
    <property type="entry name" value="Cyt-b5"/>
    <property type="match status" value="1"/>
</dbReference>
<dbReference type="PANTHER" id="PTHR10578:SF104">
    <property type="entry name" value="CYTOCHROME B2, MITOCHONDRIAL-RELATED"/>
    <property type="match status" value="1"/>
</dbReference>
<dbReference type="GO" id="GO:0005758">
    <property type="term" value="C:mitochondrial intermembrane space"/>
    <property type="evidence" value="ECO:0007669"/>
    <property type="project" value="UniProtKB-SubCell"/>
</dbReference>
<feature type="domain" description="Cytochrome b5 heme-binding" evidence="23">
    <location>
        <begin position="4"/>
        <end position="81"/>
    </location>
</feature>
<gene>
    <name evidence="25" type="ORF">F5Z01DRAFT_438682</name>
</gene>
<feature type="compositionally biased region" description="Basic and acidic residues" evidence="22">
    <location>
        <begin position="92"/>
        <end position="110"/>
    </location>
</feature>
<accession>A0A9P7ZD50</accession>
<keyword evidence="10" id="KW-0809">Transit peptide</keyword>
<evidence type="ECO:0000256" key="13">
    <source>
        <dbReference type="ARBA" id="ARBA00023128"/>
    </source>
</evidence>
<dbReference type="OrthoDB" id="1925334at2759"/>
<evidence type="ECO:0000256" key="16">
    <source>
        <dbReference type="ARBA" id="ARBA00061589"/>
    </source>
</evidence>
<dbReference type="CDD" id="cd02922">
    <property type="entry name" value="FCB2_FMN"/>
    <property type="match status" value="1"/>
</dbReference>